<keyword evidence="2" id="KW-1185">Reference proteome</keyword>
<dbReference type="AlphaFoldDB" id="A0A4U1BX07"/>
<protein>
    <submittedName>
        <fullName evidence="1">Uncharacterized protein</fullName>
    </submittedName>
</protein>
<dbReference type="EMBL" id="SWBP01000004">
    <property type="protein sequence ID" value="TKB96861.1"/>
    <property type="molecule type" value="Genomic_DNA"/>
</dbReference>
<organism evidence="1 2">
    <name type="scientific">Pedobacter cryophilus</name>
    <dbReference type="NCBI Taxonomy" id="2571271"/>
    <lineage>
        <taxon>Bacteria</taxon>
        <taxon>Pseudomonadati</taxon>
        <taxon>Bacteroidota</taxon>
        <taxon>Sphingobacteriia</taxon>
        <taxon>Sphingobacteriales</taxon>
        <taxon>Sphingobacteriaceae</taxon>
        <taxon>Pedobacter</taxon>
    </lineage>
</organism>
<evidence type="ECO:0000313" key="2">
    <source>
        <dbReference type="Proteomes" id="UP000308181"/>
    </source>
</evidence>
<evidence type="ECO:0000313" key="1">
    <source>
        <dbReference type="EMBL" id="TKB96861.1"/>
    </source>
</evidence>
<accession>A0A4U1BX07</accession>
<dbReference type="OrthoDB" id="9969175at2"/>
<dbReference type="RefSeq" id="WP_136826825.1">
    <property type="nucleotide sequence ID" value="NZ_SWBP01000004.1"/>
</dbReference>
<name>A0A4U1BX07_9SPHI</name>
<comment type="caution">
    <text evidence="1">The sequence shown here is derived from an EMBL/GenBank/DDBJ whole genome shotgun (WGS) entry which is preliminary data.</text>
</comment>
<sequence length="103" mass="11590">MEGQEEKTELQGTEETIFTPIIDENVLINRENLKALIQQNADLKNEVGQLVGVFKTFSGLFSGKINMLKLPGIIMSLTKDEKTLDQFKHVLPIIEKYAPDGKD</sequence>
<gene>
    <name evidence="1" type="ORF">FA046_12345</name>
</gene>
<dbReference type="Proteomes" id="UP000308181">
    <property type="component" value="Unassembled WGS sequence"/>
</dbReference>
<proteinExistence type="predicted"/>
<reference evidence="1 2" key="1">
    <citation type="submission" date="2019-04" db="EMBL/GenBank/DDBJ databases">
        <title>Pedobacter sp. AR-3-17 sp. nov., isolated from Arctic soil.</title>
        <authorList>
            <person name="Dahal R.H."/>
            <person name="Kim D.-U."/>
        </authorList>
    </citation>
    <scope>NUCLEOTIDE SEQUENCE [LARGE SCALE GENOMIC DNA]</scope>
    <source>
        <strain evidence="1 2">AR-3-17</strain>
    </source>
</reference>